<name>A0A2G9TLP3_TELCI</name>
<proteinExistence type="predicted"/>
<keyword evidence="1" id="KW-0727">SH2 domain</keyword>
<accession>A0A2G9TLP3</accession>
<dbReference type="Proteomes" id="UP000230423">
    <property type="component" value="Unassembled WGS sequence"/>
</dbReference>
<dbReference type="EMBL" id="KZ359498">
    <property type="protein sequence ID" value="PIO58891.1"/>
    <property type="molecule type" value="Genomic_DNA"/>
</dbReference>
<reference evidence="3 4" key="1">
    <citation type="submission" date="2015-09" db="EMBL/GenBank/DDBJ databases">
        <title>Draft genome of the parasitic nematode Teladorsagia circumcincta isolate WARC Sus (inbred).</title>
        <authorList>
            <person name="Mitreva M."/>
        </authorList>
    </citation>
    <scope>NUCLEOTIDE SEQUENCE [LARGE SCALE GENOMIC DNA]</scope>
    <source>
        <strain evidence="3 4">S</strain>
    </source>
</reference>
<dbReference type="InterPro" id="IPR036860">
    <property type="entry name" value="SH2_dom_sf"/>
</dbReference>
<dbReference type="Pfam" id="PF00017">
    <property type="entry name" value="SH2"/>
    <property type="match status" value="1"/>
</dbReference>
<gene>
    <name evidence="3" type="ORF">TELCIR_19662</name>
</gene>
<protein>
    <recommendedName>
        <fullName evidence="2">SH2 domain-containing protein</fullName>
    </recommendedName>
</protein>
<dbReference type="SUPFAM" id="SSF55550">
    <property type="entry name" value="SH2 domain"/>
    <property type="match status" value="1"/>
</dbReference>
<evidence type="ECO:0000313" key="3">
    <source>
        <dbReference type="EMBL" id="PIO58891.1"/>
    </source>
</evidence>
<feature type="non-terminal residue" evidence="3">
    <location>
        <position position="1"/>
    </location>
</feature>
<evidence type="ECO:0000313" key="4">
    <source>
        <dbReference type="Proteomes" id="UP000230423"/>
    </source>
</evidence>
<dbReference type="InterPro" id="IPR000980">
    <property type="entry name" value="SH2"/>
</dbReference>
<keyword evidence="4" id="KW-1185">Reference proteome</keyword>
<organism evidence="3 4">
    <name type="scientific">Teladorsagia circumcincta</name>
    <name type="common">Brown stomach worm</name>
    <name type="synonym">Ostertagia circumcincta</name>
    <dbReference type="NCBI Taxonomy" id="45464"/>
    <lineage>
        <taxon>Eukaryota</taxon>
        <taxon>Metazoa</taxon>
        <taxon>Ecdysozoa</taxon>
        <taxon>Nematoda</taxon>
        <taxon>Chromadorea</taxon>
        <taxon>Rhabditida</taxon>
        <taxon>Rhabditina</taxon>
        <taxon>Rhabditomorpha</taxon>
        <taxon>Strongyloidea</taxon>
        <taxon>Trichostrongylidae</taxon>
        <taxon>Teladorsagia</taxon>
    </lineage>
</organism>
<feature type="domain" description="SH2" evidence="2">
    <location>
        <begin position="70"/>
        <end position="147"/>
    </location>
</feature>
<evidence type="ECO:0000259" key="2">
    <source>
        <dbReference type="PROSITE" id="PS50001"/>
    </source>
</evidence>
<dbReference type="PROSITE" id="PS50001">
    <property type="entry name" value="SH2"/>
    <property type="match status" value="1"/>
</dbReference>
<sequence length="147" mass="16623">NVEVEPGVTNVGKNDFMDAYDDKLASEAVDSLQLQIKDFGGKVDMAKPDEVVLMDLSLERTLADLEKEEWYHGCLPFEDIVGLLHNDGDFLIRELEPEGDRQAMACVTGKWDGKVRDYPVHQMTCNKEHFYTLDGTNKCNDIVNLVK</sequence>
<evidence type="ECO:0000256" key="1">
    <source>
        <dbReference type="PROSITE-ProRule" id="PRU00191"/>
    </source>
</evidence>
<dbReference type="OrthoDB" id="5868731at2759"/>
<dbReference type="Gene3D" id="3.30.505.10">
    <property type="entry name" value="SH2 domain"/>
    <property type="match status" value="1"/>
</dbReference>
<dbReference type="AlphaFoldDB" id="A0A2G9TLP3"/>